<dbReference type="Gene3D" id="1.10.357.10">
    <property type="entry name" value="Tetracycline Repressor, domain 2"/>
    <property type="match status" value="1"/>
</dbReference>
<evidence type="ECO:0000256" key="2">
    <source>
        <dbReference type="PROSITE-ProRule" id="PRU00335"/>
    </source>
</evidence>
<accession>A0ABQ4KQ17</accession>
<sequence length="191" mass="22179">MKLSTKDKIVEAMVELVHEKGYKGATTRELAQIAGVNEVTIFRIFGNKKGIVDAIIQKYALIDLIESIFQEKVVWDIEKDLKMLVREYQALLEQKRTVILLSLKETGQFADLDELLKRIPRKYTEIITDYFTKMIEKGKMNTVDSYVIATNFVFINFGYFLMKTKINSEAEELSIDDFIDKNINSFIKMLQ</sequence>
<dbReference type="SUPFAM" id="SSF46689">
    <property type="entry name" value="Homeodomain-like"/>
    <property type="match status" value="1"/>
</dbReference>
<evidence type="ECO:0000313" key="4">
    <source>
        <dbReference type="EMBL" id="GIN59548.1"/>
    </source>
</evidence>
<reference evidence="4 5" key="1">
    <citation type="submission" date="2021-03" db="EMBL/GenBank/DDBJ databases">
        <title>Antimicrobial resistance genes in bacteria isolated from Japanese honey, and their potential for conferring macrolide and lincosamide resistance in the American foulbrood pathogen Paenibacillus larvae.</title>
        <authorList>
            <person name="Okamoto M."/>
            <person name="Kumagai M."/>
            <person name="Kanamori H."/>
            <person name="Takamatsu D."/>
        </authorList>
    </citation>
    <scope>NUCLEOTIDE SEQUENCE [LARGE SCALE GENOMIC DNA]</scope>
    <source>
        <strain evidence="4 5">J8TS2</strain>
    </source>
</reference>
<dbReference type="PRINTS" id="PR00455">
    <property type="entry name" value="HTHTETR"/>
</dbReference>
<gene>
    <name evidence="4" type="ORF">J8TS2_38670</name>
</gene>
<proteinExistence type="predicted"/>
<keyword evidence="1 2" id="KW-0238">DNA-binding</keyword>
<dbReference type="EMBL" id="BORB01000049">
    <property type="protein sequence ID" value="GIN59548.1"/>
    <property type="molecule type" value="Genomic_DNA"/>
</dbReference>
<feature type="DNA-binding region" description="H-T-H motif" evidence="2">
    <location>
        <begin position="26"/>
        <end position="45"/>
    </location>
</feature>
<dbReference type="PANTHER" id="PTHR30055">
    <property type="entry name" value="HTH-TYPE TRANSCRIPTIONAL REGULATOR RUTR"/>
    <property type="match status" value="1"/>
</dbReference>
<dbReference type="InterPro" id="IPR050109">
    <property type="entry name" value="HTH-type_TetR-like_transc_reg"/>
</dbReference>
<comment type="caution">
    <text evidence="4">The sequence shown here is derived from an EMBL/GenBank/DDBJ whole genome shotgun (WGS) entry which is preliminary data.</text>
</comment>
<dbReference type="InterPro" id="IPR009057">
    <property type="entry name" value="Homeodomain-like_sf"/>
</dbReference>
<organism evidence="4 5">
    <name type="scientific">Lederbergia ruris</name>
    <dbReference type="NCBI Taxonomy" id="217495"/>
    <lineage>
        <taxon>Bacteria</taxon>
        <taxon>Bacillati</taxon>
        <taxon>Bacillota</taxon>
        <taxon>Bacilli</taxon>
        <taxon>Bacillales</taxon>
        <taxon>Bacillaceae</taxon>
        <taxon>Lederbergia</taxon>
    </lineage>
</organism>
<dbReference type="PROSITE" id="PS50977">
    <property type="entry name" value="HTH_TETR_2"/>
    <property type="match status" value="1"/>
</dbReference>
<protein>
    <submittedName>
        <fullName evidence="4">TetR family transcriptional regulator</fullName>
    </submittedName>
</protein>
<feature type="domain" description="HTH tetR-type" evidence="3">
    <location>
        <begin position="3"/>
        <end position="63"/>
    </location>
</feature>
<dbReference type="Pfam" id="PF00440">
    <property type="entry name" value="TetR_N"/>
    <property type="match status" value="1"/>
</dbReference>
<name>A0ABQ4KQ17_9BACI</name>
<evidence type="ECO:0000259" key="3">
    <source>
        <dbReference type="PROSITE" id="PS50977"/>
    </source>
</evidence>
<keyword evidence="5" id="KW-1185">Reference proteome</keyword>
<dbReference type="Proteomes" id="UP000679950">
    <property type="component" value="Unassembled WGS sequence"/>
</dbReference>
<evidence type="ECO:0000313" key="5">
    <source>
        <dbReference type="Proteomes" id="UP000679950"/>
    </source>
</evidence>
<dbReference type="InterPro" id="IPR001647">
    <property type="entry name" value="HTH_TetR"/>
</dbReference>
<dbReference type="RefSeq" id="WP_212967323.1">
    <property type="nucleotide sequence ID" value="NZ_BORB01000049.1"/>
</dbReference>
<evidence type="ECO:0000256" key="1">
    <source>
        <dbReference type="ARBA" id="ARBA00023125"/>
    </source>
</evidence>
<dbReference type="PANTHER" id="PTHR30055:SF226">
    <property type="entry name" value="HTH-TYPE TRANSCRIPTIONAL REGULATOR PKSA"/>
    <property type="match status" value="1"/>
</dbReference>